<keyword evidence="2" id="KW-1185">Reference proteome</keyword>
<sequence length="223" mass="24361">MSNAITKFCSEAARQGVQDSNSGSIARRYNPDTGEEVGLNMDWAPGLPFSLVESECVAHMSLVMNNCDGNNPQNPMNWKHGGALQVGPVRYAIHVAAKRYFAGTCSLGLRQFENGLSPTLPTKYTFKLRLEARDAKGRDVGGTGGEEAPAGDQHPYRLAGVYYDDLVITPEAAFRSYDYVQFSLGGQSWRQDDAGVTPGCSSGEYEKTGDSNWERDIVCTFHC</sequence>
<evidence type="ECO:0000313" key="2">
    <source>
        <dbReference type="Proteomes" id="UP000824998"/>
    </source>
</evidence>
<reference evidence="1" key="1">
    <citation type="journal article" date="2021" name="IMA Fungus">
        <title>Genomic characterization of three marine fungi, including Emericellopsis atlantica sp. nov. with signatures of a generalist lifestyle and marine biomass degradation.</title>
        <authorList>
            <person name="Hagestad O.C."/>
            <person name="Hou L."/>
            <person name="Andersen J.H."/>
            <person name="Hansen E.H."/>
            <person name="Altermark B."/>
            <person name="Li C."/>
            <person name="Kuhnert E."/>
            <person name="Cox R.J."/>
            <person name="Crous P.W."/>
            <person name="Spatafora J.W."/>
            <person name="Lail K."/>
            <person name="Amirebrahimi M."/>
            <person name="Lipzen A."/>
            <person name="Pangilinan J."/>
            <person name="Andreopoulos W."/>
            <person name="Hayes R.D."/>
            <person name="Ng V."/>
            <person name="Grigoriev I.V."/>
            <person name="Jackson S.A."/>
            <person name="Sutton T.D.S."/>
            <person name="Dobson A.D.W."/>
            <person name="Rama T."/>
        </authorList>
    </citation>
    <scope>NUCLEOTIDE SEQUENCE</scope>
    <source>
        <strain evidence="1">TRa018bII</strain>
    </source>
</reference>
<dbReference type="OrthoDB" id="1896086at2759"/>
<protein>
    <submittedName>
        <fullName evidence="1">Uncharacterized protein</fullName>
    </submittedName>
</protein>
<evidence type="ECO:0000313" key="1">
    <source>
        <dbReference type="EMBL" id="KAG9238746.1"/>
    </source>
</evidence>
<name>A0A9P7YS54_9HELO</name>
<accession>A0A9P7YS54</accession>
<dbReference type="AlphaFoldDB" id="A0A9P7YS54"/>
<proteinExistence type="predicted"/>
<dbReference type="Proteomes" id="UP000824998">
    <property type="component" value="Unassembled WGS sequence"/>
</dbReference>
<gene>
    <name evidence="1" type="ORF">BJ875DRAFT_450238</name>
</gene>
<dbReference type="Pfam" id="PF18647">
    <property type="entry name" value="Fungal_lectin_2"/>
    <property type="match status" value="1"/>
</dbReference>
<organism evidence="1 2">
    <name type="scientific">Amylocarpus encephaloides</name>
    <dbReference type="NCBI Taxonomy" id="45428"/>
    <lineage>
        <taxon>Eukaryota</taxon>
        <taxon>Fungi</taxon>
        <taxon>Dikarya</taxon>
        <taxon>Ascomycota</taxon>
        <taxon>Pezizomycotina</taxon>
        <taxon>Leotiomycetes</taxon>
        <taxon>Helotiales</taxon>
        <taxon>Helotiales incertae sedis</taxon>
        <taxon>Amylocarpus</taxon>
    </lineage>
</organism>
<comment type="caution">
    <text evidence="1">The sequence shown here is derived from an EMBL/GenBank/DDBJ whole genome shotgun (WGS) entry which is preliminary data.</text>
</comment>
<dbReference type="EMBL" id="MU251366">
    <property type="protein sequence ID" value="KAG9238746.1"/>
    <property type="molecule type" value="Genomic_DNA"/>
</dbReference>